<protein>
    <recommendedName>
        <fullName evidence="6">Luciferase-like domain-containing protein</fullName>
    </recommendedName>
</protein>
<keyword evidence="1" id="KW-0285">Flavoprotein</keyword>
<dbReference type="InterPro" id="IPR036661">
    <property type="entry name" value="Luciferase-like_sf"/>
</dbReference>
<evidence type="ECO:0000259" key="6">
    <source>
        <dbReference type="Pfam" id="PF00296"/>
    </source>
</evidence>
<comment type="caution">
    <text evidence="7">The sequence shown here is derived from an EMBL/GenBank/DDBJ whole genome shotgun (WGS) entry which is preliminary data.</text>
</comment>
<dbReference type="SUPFAM" id="SSF51679">
    <property type="entry name" value="Bacterial luciferase-like"/>
    <property type="match status" value="1"/>
</dbReference>
<dbReference type="PANTHER" id="PTHR30011">
    <property type="entry name" value="ALKANESULFONATE MONOOXYGENASE-RELATED"/>
    <property type="match status" value="1"/>
</dbReference>
<evidence type="ECO:0000313" key="8">
    <source>
        <dbReference type="Proteomes" id="UP001501752"/>
    </source>
</evidence>
<keyword evidence="2" id="KW-0288">FMN</keyword>
<evidence type="ECO:0000256" key="3">
    <source>
        <dbReference type="ARBA" id="ARBA00023002"/>
    </source>
</evidence>
<evidence type="ECO:0000313" key="7">
    <source>
        <dbReference type="EMBL" id="GAA4874001.1"/>
    </source>
</evidence>
<dbReference type="RefSeq" id="WP_345700160.1">
    <property type="nucleotide sequence ID" value="NZ_BAABIS010000001.1"/>
</dbReference>
<dbReference type="Gene3D" id="3.20.20.30">
    <property type="entry name" value="Luciferase-like domain"/>
    <property type="match status" value="1"/>
</dbReference>
<dbReference type="PIRSF" id="PIRSF000337">
    <property type="entry name" value="NTA_MOA"/>
    <property type="match status" value="1"/>
</dbReference>
<dbReference type="EMBL" id="BAABIS010000001">
    <property type="protein sequence ID" value="GAA4874001.1"/>
    <property type="molecule type" value="Genomic_DNA"/>
</dbReference>
<sequence>MTGRTGLFLAYGLPDAVLAGRPADAVAAAGRAEAAGVHALLLGDRPAARPGRPAPPAAIVTASVLAVRTRRIGLVVDAAPAYHEPYNLARMVASLDHVSAGRAGWRVVTGADPEADANHRREGADPVDGRAAREAEFVPLLRDLWDTWEDGAFVHEKDTGRFIDPGRVRVLDHRGPALRVRGPLNLVRPPQGHPVVLAPADHPVLAREADVLLAGSPEAAAAADRPVLATVTPFVAGTEAGAQELHARAGAPRSDADAAVLVGDGPSVARRLLAWADRASLHGFALRFPQPEGVEAFTALALPALRAAGGLVDGHGPATLRGHLGLARPENRIVARLTAAGTERSRPR</sequence>
<gene>
    <name evidence="7" type="ORF">GCM10023235_61550</name>
</gene>
<organism evidence="7 8">
    <name type="scientific">Kitasatospora terrestris</name>
    <dbReference type="NCBI Taxonomy" id="258051"/>
    <lineage>
        <taxon>Bacteria</taxon>
        <taxon>Bacillati</taxon>
        <taxon>Actinomycetota</taxon>
        <taxon>Actinomycetes</taxon>
        <taxon>Kitasatosporales</taxon>
        <taxon>Streptomycetaceae</taxon>
        <taxon>Kitasatospora</taxon>
    </lineage>
</organism>
<dbReference type="PANTHER" id="PTHR30011:SF16">
    <property type="entry name" value="C2H2 FINGER DOMAIN TRANSCRIPTION FACTOR (EUROFUNG)-RELATED"/>
    <property type="match status" value="1"/>
</dbReference>
<dbReference type="Pfam" id="PF00296">
    <property type="entry name" value="Bac_luciferase"/>
    <property type="match status" value="1"/>
</dbReference>
<dbReference type="InterPro" id="IPR051260">
    <property type="entry name" value="Diverse_substr_monoxygenases"/>
</dbReference>
<evidence type="ECO:0000256" key="1">
    <source>
        <dbReference type="ARBA" id="ARBA00022630"/>
    </source>
</evidence>
<keyword evidence="3" id="KW-0560">Oxidoreductase</keyword>
<keyword evidence="4" id="KW-0503">Monooxygenase</keyword>
<name>A0ABP9EAR5_9ACTN</name>
<feature type="domain" description="Luciferase-like" evidence="6">
    <location>
        <begin position="6"/>
        <end position="222"/>
    </location>
</feature>
<dbReference type="InterPro" id="IPR011251">
    <property type="entry name" value="Luciferase-like_dom"/>
</dbReference>
<proteinExistence type="inferred from homology"/>
<dbReference type="Proteomes" id="UP001501752">
    <property type="component" value="Unassembled WGS sequence"/>
</dbReference>
<evidence type="ECO:0000256" key="2">
    <source>
        <dbReference type="ARBA" id="ARBA00022643"/>
    </source>
</evidence>
<reference evidence="8" key="1">
    <citation type="journal article" date="2019" name="Int. J. Syst. Evol. Microbiol.">
        <title>The Global Catalogue of Microorganisms (GCM) 10K type strain sequencing project: providing services to taxonomists for standard genome sequencing and annotation.</title>
        <authorList>
            <consortium name="The Broad Institute Genomics Platform"/>
            <consortium name="The Broad Institute Genome Sequencing Center for Infectious Disease"/>
            <person name="Wu L."/>
            <person name="Ma J."/>
        </authorList>
    </citation>
    <scope>NUCLEOTIDE SEQUENCE [LARGE SCALE GENOMIC DNA]</scope>
    <source>
        <strain evidence="8">JCM 13006</strain>
    </source>
</reference>
<evidence type="ECO:0000256" key="4">
    <source>
        <dbReference type="ARBA" id="ARBA00023033"/>
    </source>
</evidence>
<comment type="similarity">
    <text evidence="5">Belongs to the NtaA/SnaA/DszA monooxygenase family.</text>
</comment>
<dbReference type="InterPro" id="IPR016215">
    <property type="entry name" value="NTA_MOA"/>
</dbReference>
<keyword evidence="8" id="KW-1185">Reference proteome</keyword>
<accession>A0ABP9EAR5</accession>
<evidence type="ECO:0000256" key="5">
    <source>
        <dbReference type="ARBA" id="ARBA00033748"/>
    </source>
</evidence>